<evidence type="ECO:0000256" key="1">
    <source>
        <dbReference type="ARBA" id="ARBA00023125"/>
    </source>
</evidence>
<dbReference type="AlphaFoldDB" id="A0A512HW73"/>
<proteinExistence type="predicted"/>
<dbReference type="Gene3D" id="1.10.1660.10">
    <property type="match status" value="1"/>
</dbReference>
<evidence type="ECO:0000313" key="4">
    <source>
        <dbReference type="Proteomes" id="UP000321769"/>
    </source>
</evidence>
<evidence type="ECO:0000313" key="3">
    <source>
        <dbReference type="EMBL" id="GEO89693.1"/>
    </source>
</evidence>
<dbReference type="PANTHER" id="PTHR30204">
    <property type="entry name" value="REDOX-CYCLING DRUG-SENSING TRANSCRIPTIONAL ACTIVATOR SOXR"/>
    <property type="match status" value="1"/>
</dbReference>
<dbReference type="SMART" id="SM00422">
    <property type="entry name" value="HTH_MERR"/>
    <property type="match status" value="1"/>
</dbReference>
<dbReference type="InterPro" id="IPR000551">
    <property type="entry name" value="MerR-type_HTH_dom"/>
</dbReference>
<dbReference type="Proteomes" id="UP000321769">
    <property type="component" value="Unassembled WGS sequence"/>
</dbReference>
<keyword evidence="4" id="KW-1185">Reference proteome</keyword>
<accession>A0A512HW73</accession>
<dbReference type="Pfam" id="PF13411">
    <property type="entry name" value="MerR_1"/>
    <property type="match status" value="1"/>
</dbReference>
<dbReference type="OrthoDB" id="3387956at2"/>
<dbReference type="EMBL" id="BJZQ01000009">
    <property type="protein sequence ID" value="GEO89693.1"/>
    <property type="molecule type" value="Genomic_DNA"/>
</dbReference>
<dbReference type="PRINTS" id="PR00040">
    <property type="entry name" value="HTHMERR"/>
</dbReference>
<dbReference type="GO" id="GO:0003677">
    <property type="term" value="F:DNA binding"/>
    <property type="evidence" value="ECO:0007669"/>
    <property type="project" value="UniProtKB-KW"/>
</dbReference>
<evidence type="ECO:0000259" key="2">
    <source>
        <dbReference type="PROSITE" id="PS50937"/>
    </source>
</evidence>
<comment type="caution">
    <text evidence="3">The sequence shown here is derived from an EMBL/GenBank/DDBJ whole genome shotgun (WGS) entry which is preliminary data.</text>
</comment>
<gene>
    <name evidence="3" type="ORF">AFL01nite_20200</name>
</gene>
<protein>
    <recommendedName>
        <fullName evidence="2">HTH merR-type domain-containing protein</fullName>
    </recommendedName>
</protein>
<dbReference type="RefSeq" id="WP_146827566.1">
    <property type="nucleotide sequence ID" value="NZ_BAAAYQ010000001.1"/>
</dbReference>
<feature type="domain" description="HTH merR-type" evidence="2">
    <location>
        <begin position="7"/>
        <end position="75"/>
    </location>
</feature>
<dbReference type="InterPro" id="IPR047057">
    <property type="entry name" value="MerR_fam"/>
</dbReference>
<dbReference type="PANTHER" id="PTHR30204:SF58">
    <property type="entry name" value="HTH-TYPE TRANSCRIPTIONAL REGULATOR YFMP"/>
    <property type="match status" value="1"/>
</dbReference>
<name>A0A512HW73_9ACTN</name>
<reference evidence="3 4" key="1">
    <citation type="submission" date="2019-07" db="EMBL/GenBank/DDBJ databases">
        <title>Whole genome shotgun sequence of Aeromicrobium flavum NBRC 107625.</title>
        <authorList>
            <person name="Hosoyama A."/>
            <person name="Uohara A."/>
            <person name="Ohji S."/>
            <person name="Ichikawa N."/>
        </authorList>
    </citation>
    <scope>NUCLEOTIDE SEQUENCE [LARGE SCALE GENOMIC DNA]</scope>
    <source>
        <strain evidence="3 4">NBRC 107625</strain>
    </source>
</reference>
<dbReference type="SUPFAM" id="SSF46955">
    <property type="entry name" value="Putative DNA-binding domain"/>
    <property type="match status" value="1"/>
</dbReference>
<keyword evidence="1" id="KW-0238">DNA-binding</keyword>
<sequence>MEDEDGVYAISVAAEMVAMQVQNLRVYERRGLLAPDRTPGGTRRYSRADIRRLVRIRELLADGLNLAGIERVLQLEAENDRLRAENRHLRRR</sequence>
<dbReference type="PROSITE" id="PS50937">
    <property type="entry name" value="HTH_MERR_2"/>
    <property type="match status" value="1"/>
</dbReference>
<organism evidence="3 4">
    <name type="scientific">Aeromicrobium flavum</name>
    <dbReference type="NCBI Taxonomy" id="416568"/>
    <lineage>
        <taxon>Bacteria</taxon>
        <taxon>Bacillati</taxon>
        <taxon>Actinomycetota</taxon>
        <taxon>Actinomycetes</taxon>
        <taxon>Propionibacteriales</taxon>
        <taxon>Nocardioidaceae</taxon>
        <taxon>Aeromicrobium</taxon>
    </lineage>
</organism>
<dbReference type="GO" id="GO:0003700">
    <property type="term" value="F:DNA-binding transcription factor activity"/>
    <property type="evidence" value="ECO:0007669"/>
    <property type="project" value="InterPro"/>
</dbReference>
<dbReference type="InterPro" id="IPR009061">
    <property type="entry name" value="DNA-bd_dom_put_sf"/>
</dbReference>